<dbReference type="EMBL" id="JBBCAQ010000032">
    <property type="protein sequence ID" value="KAK7583936.1"/>
    <property type="molecule type" value="Genomic_DNA"/>
</dbReference>
<evidence type="ECO:0000313" key="2">
    <source>
        <dbReference type="Proteomes" id="UP001367676"/>
    </source>
</evidence>
<name>A0AAN9Y263_9HEMI</name>
<accession>A0AAN9Y263</accession>
<gene>
    <name evidence="1" type="ORF">V9T40_004899</name>
</gene>
<proteinExistence type="predicted"/>
<sequence length="107" mass="11582">MFINVYAPPSEESLCNSSYVQVLFAYLDFVSFVEIQSFLEAKILQHIASVPQTALRLEENTNQPPSGTGNFSHCSPPHPVSCSTCGIVSSASGTFIHLVPFSSTNNV</sequence>
<comment type="caution">
    <text evidence="1">The sequence shown here is derived from an EMBL/GenBank/DDBJ whole genome shotgun (WGS) entry which is preliminary data.</text>
</comment>
<organism evidence="1 2">
    <name type="scientific">Parthenolecanium corni</name>
    <dbReference type="NCBI Taxonomy" id="536013"/>
    <lineage>
        <taxon>Eukaryota</taxon>
        <taxon>Metazoa</taxon>
        <taxon>Ecdysozoa</taxon>
        <taxon>Arthropoda</taxon>
        <taxon>Hexapoda</taxon>
        <taxon>Insecta</taxon>
        <taxon>Pterygota</taxon>
        <taxon>Neoptera</taxon>
        <taxon>Paraneoptera</taxon>
        <taxon>Hemiptera</taxon>
        <taxon>Sternorrhyncha</taxon>
        <taxon>Coccoidea</taxon>
        <taxon>Coccidae</taxon>
        <taxon>Parthenolecanium</taxon>
    </lineage>
</organism>
<reference evidence="1 2" key="1">
    <citation type="submission" date="2024-03" db="EMBL/GenBank/DDBJ databases">
        <title>Adaptation during the transition from Ophiocordyceps entomopathogen to insect associate is accompanied by gene loss and intensified selection.</title>
        <authorList>
            <person name="Ward C.M."/>
            <person name="Onetto C.A."/>
            <person name="Borneman A.R."/>
        </authorList>
    </citation>
    <scope>NUCLEOTIDE SEQUENCE [LARGE SCALE GENOMIC DNA]</scope>
    <source>
        <strain evidence="1">AWRI1</strain>
        <tissue evidence="1">Single Adult Female</tissue>
    </source>
</reference>
<protein>
    <submittedName>
        <fullName evidence="1">Uncharacterized protein</fullName>
    </submittedName>
</protein>
<keyword evidence="2" id="KW-1185">Reference proteome</keyword>
<dbReference type="Proteomes" id="UP001367676">
    <property type="component" value="Unassembled WGS sequence"/>
</dbReference>
<dbReference type="AlphaFoldDB" id="A0AAN9Y263"/>
<evidence type="ECO:0000313" key="1">
    <source>
        <dbReference type="EMBL" id="KAK7583936.1"/>
    </source>
</evidence>